<dbReference type="OrthoDB" id="4485930at2759"/>
<feature type="compositionally biased region" description="Basic and acidic residues" evidence="1">
    <location>
        <begin position="11"/>
        <end position="27"/>
    </location>
</feature>
<organism evidence="3 4">
    <name type="scientific">Chrysochromulina tobinii</name>
    <dbReference type="NCBI Taxonomy" id="1460289"/>
    <lineage>
        <taxon>Eukaryota</taxon>
        <taxon>Haptista</taxon>
        <taxon>Haptophyta</taxon>
        <taxon>Prymnesiophyceae</taxon>
        <taxon>Prymnesiales</taxon>
        <taxon>Chrysochromulinaceae</taxon>
        <taxon>Chrysochromulina</taxon>
    </lineage>
</organism>
<feature type="transmembrane region" description="Helical" evidence="2">
    <location>
        <begin position="50"/>
        <end position="71"/>
    </location>
</feature>
<keyword evidence="2" id="KW-1133">Transmembrane helix</keyword>
<dbReference type="Proteomes" id="UP000037460">
    <property type="component" value="Unassembled WGS sequence"/>
</dbReference>
<feature type="transmembrane region" description="Helical" evidence="2">
    <location>
        <begin position="77"/>
        <end position="96"/>
    </location>
</feature>
<comment type="caution">
    <text evidence="3">The sequence shown here is derived from an EMBL/GenBank/DDBJ whole genome shotgun (WGS) entry which is preliminary data.</text>
</comment>
<dbReference type="AlphaFoldDB" id="A0A0M0JUS1"/>
<keyword evidence="4" id="KW-1185">Reference proteome</keyword>
<keyword evidence="2" id="KW-0812">Transmembrane</keyword>
<feature type="transmembrane region" description="Helical" evidence="2">
    <location>
        <begin position="211"/>
        <end position="233"/>
    </location>
</feature>
<evidence type="ECO:0000313" key="3">
    <source>
        <dbReference type="EMBL" id="KOO30294.1"/>
    </source>
</evidence>
<evidence type="ECO:0000256" key="2">
    <source>
        <dbReference type="SAM" id="Phobius"/>
    </source>
</evidence>
<proteinExistence type="predicted"/>
<gene>
    <name evidence="3" type="ORF">Ctob_007287</name>
</gene>
<evidence type="ECO:0000256" key="1">
    <source>
        <dbReference type="SAM" id="MobiDB-lite"/>
    </source>
</evidence>
<dbReference type="EMBL" id="JWZX01002251">
    <property type="protein sequence ID" value="KOO30294.1"/>
    <property type="molecule type" value="Genomic_DNA"/>
</dbReference>
<evidence type="ECO:0000313" key="4">
    <source>
        <dbReference type="Proteomes" id="UP000037460"/>
    </source>
</evidence>
<accession>A0A0M0JUS1</accession>
<protein>
    <submittedName>
        <fullName evidence="3">Trafficking protein particle complex 8</fullName>
    </submittedName>
</protein>
<name>A0A0M0JUS1_9EUKA</name>
<feature type="transmembrane region" description="Helical" evidence="2">
    <location>
        <begin position="174"/>
        <end position="191"/>
    </location>
</feature>
<sequence length="599" mass="67818">MGRTARTKVHRVNETGDKPEGGKDDAKEPRRQRFYAKIALKGLQMRRHEALVFLRVLLALPGPVFLAFSIQQYFDGIGWRVFVNAIFCACVMLYALSAMSRIPIDALSIVAFSELSFSGIACSDESAFLNAFGASGANASCPAKPHCGYRTYEDLCQAVQYSTMARGLSIDLELIHFFVAISWVVVSLFLLGTGRLRADNGYSHLFSRHMIVGMLLCLVQLMNMIFSCMRLLLIVPRLQSPRQADYFEREDSMEEELPLFCYSSDCIFYHLWGTVCLHALIAIVFNFDFLAKYASQLGQLLADRNPKPNTDEAQQKELLDQAIKKLRSQGWDDDAPSFYFIPAEWVRACGTKSLPRMQTLHKDGHLTKMKIPLASAFREPAFCGGGIMANILFVSHRWEVPAQPDVDGEQLKAIKAYLEAHPEDIKWVWFDYSSMPQGDDRTVMEKAEFQLMLAAIADLYLTANVLILLDGSSASRFWPLMEAWCSMQTVTTDGLRPAKEDERRYTIKCIHTATDKHDGAGLVDKVSTKTSHEMFDHLKKPDVNVTNAKDKEAMLPVIQKTNEHVIEMFRKQREPRPASVQTLAEKIDSWTWVPYGMRE</sequence>
<reference evidence="4" key="1">
    <citation type="journal article" date="2015" name="PLoS Genet.">
        <title>Genome Sequence and Transcriptome Analyses of Chrysochromulina tobin: Metabolic Tools for Enhanced Algal Fitness in the Prominent Order Prymnesiales (Haptophyceae).</title>
        <authorList>
            <person name="Hovde B.T."/>
            <person name="Deodato C.R."/>
            <person name="Hunsperger H.M."/>
            <person name="Ryken S.A."/>
            <person name="Yost W."/>
            <person name="Jha R.K."/>
            <person name="Patterson J."/>
            <person name="Monnat R.J. Jr."/>
            <person name="Barlow S.B."/>
            <person name="Starkenburg S.R."/>
            <person name="Cattolico R.A."/>
        </authorList>
    </citation>
    <scope>NUCLEOTIDE SEQUENCE</scope>
    <source>
        <strain evidence="4">CCMP291</strain>
    </source>
</reference>
<keyword evidence="2" id="KW-0472">Membrane</keyword>
<feature type="compositionally biased region" description="Basic residues" evidence="1">
    <location>
        <begin position="1"/>
        <end position="10"/>
    </location>
</feature>
<feature type="region of interest" description="Disordered" evidence="1">
    <location>
        <begin position="1"/>
        <end position="27"/>
    </location>
</feature>